<accession>A0A1G1ZKQ3</accession>
<comment type="caution">
    <text evidence="1">The sequence shown here is derived from an EMBL/GenBank/DDBJ whole genome shotgun (WGS) entry which is preliminary data.</text>
</comment>
<dbReference type="AlphaFoldDB" id="A0A1G1ZKQ3"/>
<protein>
    <recommendedName>
        <fullName evidence="3">3D domain-containing protein</fullName>
    </recommendedName>
</protein>
<dbReference type="Proteomes" id="UP000177942">
    <property type="component" value="Unassembled WGS sequence"/>
</dbReference>
<dbReference type="CDD" id="cd22784">
    <property type="entry name" value="DPBB_MltA_YuiC-like"/>
    <property type="match status" value="1"/>
</dbReference>
<proteinExistence type="predicted"/>
<evidence type="ECO:0000313" key="1">
    <source>
        <dbReference type="EMBL" id="OGY65162.1"/>
    </source>
</evidence>
<name>A0A1G1ZKQ3_9BACT</name>
<dbReference type="EMBL" id="MHJJ01000014">
    <property type="protein sequence ID" value="OGY65162.1"/>
    <property type="molecule type" value="Genomic_DNA"/>
</dbReference>
<reference evidence="1 2" key="1">
    <citation type="journal article" date="2016" name="Nat. Commun.">
        <title>Thousands of microbial genomes shed light on interconnected biogeochemical processes in an aquifer system.</title>
        <authorList>
            <person name="Anantharaman K."/>
            <person name="Brown C.T."/>
            <person name="Hug L.A."/>
            <person name="Sharon I."/>
            <person name="Castelle C.J."/>
            <person name="Probst A.J."/>
            <person name="Thomas B.C."/>
            <person name="Singh A."/>
            <person name="Wilkins M.J."/>
            <person name="Karaoz U."/>
            <person name="Brodie E.L."/>
            <person name="Williams K.H."/>
            <person name="Hubbard S.S."/>
            <person name="Banfield J.F."/>
        </authorList>
    </citation>
    <scope>NUCLEOTIDE SEQUENCE [LARGE SCALE GENOMIC DNA]</scope>
</reference>
<organism evidence="1 2">
    <name type="scientific">Candidatus Harrisonbacteria bacterium RIFCSPLOWO2_01_FULL_44_18</name>
    <dbReference type="NCBI Taxonomy" id="1798407"/>
    <lineage>
        <taxon>Bacteria</taxon>
        <taxon>Candidatus Harrisoniibacteriota</taxon>
    </lineage>
</organism>
<dbReference type="STRING" id="1798407.A3A16_00495"/>
<evidence type="ECO:0008006" key="3">
    <source>
        <dbReference type="Google" id="ProtNLM"/>
    </source>
</evidence>
<evidence type="ECO:0000313" key="2">
    <source>
        <dbReference type="Proteomes" id="UP000177942"/>
    </source>
</evidence>
<sequence length="153" mass="17040">MNKNIGIIFIFALTLPTTFAGQLYIVAPVFGEETNILDILSNQIAVSSLSGDMPFFNNSARMNVVVTGYSSTHDQTDSTPFITASGKRVRDGIIAANFLKFGARIQIPEIFGDKIFVVEDRMARRFSDRVDIWFPDRATALKFGKKEVEIVIL</sequence>
<gene>
    <name evidence="1" type="ORF">A3A16_00495</name>
</gene>